<organism evidence="9 10">
    <name type="scientific">Terrihalobacillus insolitus</name>
    <dbReference type="NCBI Taxonomy" id="2950438"/>
    <lineage>
        <taxon>Bacteria</taxon>
        <taxon>Bacillati</taxon>
        <taxon>Bacillota</taxon>
        <taxon>Bacilli</taxon>
        <taxon>Bacillales</taxon>
        <taxon>Bacillaceae</taxon>
        <taxon>Terrihalobacillus</taxon>
    </lineage>
</organism>
<dbReference type="Gene3D" id="1.20.1720.10">
    <property type="entry name" value="Multidrug resistance protein D"/>
    <property type="match status" value="1"/>
</dbReference>
<protein>
    <submittedName>
        <fullName evidence="9">MFS transporter</fullName>
    </submittedName>
</protein>
<feature type="transmembrane region" description="Helical" evidence="7">
    <location>
        <begin position="390"/>
        <end position="409"/>
    </location>
</feature>
<proteinExistence type="predicted"/>
<dbReference type="SUPFAM" id="SSF103473">
    <property type="entry name" value="MFS general substrate transporter"/>
    <property type="match status" value="1"/>
</dbReference>
<keyword evidence="2" id="KW-0813">Transport</keyword>
<dbReference type="InterPro" id="IPR020846">
    <property type="entry name" value="MFS_dom"/>
</dbReference>
<gene>
    <name evidence="9" type="ORF">NC797_12690</name>
</gene>
<keyword evidence="6 7" id="KW-0472">Membrane</keyword>
<feature type="transmembrane region" description="Helical" evidence="7">
    <location>
        <begin position="261"/>
        <end position="285"/>
    </location>
</feature>
<dbReference type="InterPro" id="IPR011701">
    <property type="entry name" value="MFS"/>
</dbReference>
<dbReference type="Pfam" id="PF07690">
    <property type="entry name" value="MFS_1"/>
    <property type="match status" value="1"/>
</dbReference>
<dbReference type="Gene3D" id="1.20.1250.20">
    <property type="entry name" value="MFS general substrate transporter like domains"/>
    <property type="match status" value="1"/>
</dbReference>
<dbReference type="CDD" id="cd17321">
    <property type="entry name" value="MFS_MMR_MDR_like"/>
    <property type="match status" value="1"/>
</dbReference>
<dbReference type="RefSeq" id="WP_272437163.1">
    <property type="nucleotide sequence ID" value="NZ_JAMQKB010000013.1"/>
</dbReference>
<keyword evidence="3" id="KW-1003">Cell membrane</keyword>
<evidence type="ECO:0000256" key="6">
    <source>
        <dbReference type="ARBA" id="ARBA00023136"/>
    </source>
</evidence>
<evidence type="ECO:0000313" key="9">
    <source>
        <dbReference type="EMBL" id="MDC3425359.1"/>
    </source>
</evidence>
<dbReference type="Proteomes" id="UP001145050">
    <property type="component" value="Unassembled WGS sequence"/>
</dbReference>
<accession>A0A9X3WXZ6</accession>
<dbReference type="GO" id="GO:0022857">
    <property type="term" value="F:transmembrane transporter activity"/>
    <property type="evidence" value="ECO:0007669"/>
    <property type="project" value="InterPro"/>
</dbReference>
<feature type="domain" description="Major facilitator superfamily (MFS) profile" evidence="8">
    <location>
        <begin position="10"/>
        <end position="444"/>
    </location>
</feature>
<evidence type="ECO:0000256" key="5">
    <source>
        <dbReference type="ARBA" id="ARBA00022989"/>
    </source>
</evidence>
<evidence type="ECO:0000259" key="8">
    <source>
        <dbReference type="PROSITE" id="PS50850"/>
    </source>
</evidence>
<evidence type="ECO:0000256" key="7">
    <source>
        <dbReference type="SAM" id="Phobius"/>
    </source>
</evidence>
<comment type="caution">
    <text evidence="9">The sequence shown here is derived from an EMBL/GenBank/DDBJ whole genome shotgun (WGS) entry which is preliminary data.</text>
</comment>
<feature type="transmembrane region" description="Helical" evidence="7">
    <location>
        <begin position="326"/>
        <end position="344"/>
    </location>
</feature>
<feature type="transmembrane region" description="Helical" evidence="7">
    <location>
        <begin position="76"/>
        <end position="93"/>
    </location>
</feature>
<comment type="subcellular location">
    <subcellularLocation>
        <location evidence="1">Cell membrane</location>
        <topology evidence="1">Multi-pass membrane protein</topology>
    </subcellularLocation>
</comment>
<dbReference type="PROSITE" id="PS50850">
    <property type="entry name" value="MFS"/>
    <property type="match status" value="1"/>
</dbReference>
<evidence type="ECO:0000256" key="2">
    <source>
        <dbReference type="ARBA" id="ARBA00022448"/>
    </source>
</evidence>
<feature type="transmembrane region" description="Helical" evidence="7">
    <location>
        <begin position="162"/>
        <end position="183"/>
    </location>
</feature>
<evidence type="ECO:0000256" key="3">
    <source>
        <dbReference type="ARBA" id="ARBA00022475"/>
    </source>
</evidence>
<evidence type="ECO:0000313" key="10">
    <source>
        <dbReference type="Proteomes" id="UP001145050"/>
    </source>
</evidence>
<dbReference type="PANTHER" id="PTHR42718:SF46">
    <property type="entry name" value="BLR6921 PROTEIN"/>
    <property type="match status" value="1"/>
</dbReference>
<dbReference type="PROSITE" id="PS00216">
    <property type="entry name" value="SUGAR_TRANSPORT_1"/>
    <property type="match status" value="1"/>
</dbReference>
<name>A0A9X3WXZ6_9BACI</name>
<dbReference type="EMBL" id="JAMQKB010000013">
    <property type="protein sequence ID" value="MDC3425359.1"/>
    <property type="molecule type" value="Genomic_DNA"/>
</dbReference>
<dbReference type="AlphaFoldDB" id="A0A9X3WXZ6"/>
<reference evidence="9" key="1">
    <citation type="submission" date="2022-06" db="EMBL/GenBank/DDBJ databases">
        <title>Aquibacillus sp. a new bacterium isolated from soil saline samples.</title>
        <authorList>
            <person name="Galisteo C."/>
            <person name="De La Haba R."/>
            <person name="Sanchez-Porro C."/>
            <person name="Ventosa A."/>
        </authorList>
    </citation>
    <scope>NUCLEOTIDE SEQUENCE</scope>
    <source>
        <strain evidence="9">3ASR75-11</strain>
    </source>
</reference>
<feature type="transmembrane region" description="Helical" evidence="7">
    <location>
        <begin position="195"/>
        <end position="216"/>
    </location>
</feature>
<keyword evidence="4 7" id="KW-0812">Transmembrane</keyword>
<dbReference type="GO" id="GO:0005886">
    <property type="term" value="C:plasma membrane"/>
    <property type="evidence" value="ECO:0007669"/>
    <property type="project" value="UniProtKB-SubCell"/>
</dbReference>
<keyword evidence="5 7" id="KW-1133">Transmembrane helix</keyword>
<dbReference type="InterPro" id="IPR036259">
    <property type="entry name" value="MFS_trans_sf"/>
</dbReference>
<feature type="transmembrane region" description="Helical" evidence="7">
    <location>
        <begin position="421"/>
        <end position="440"/>
    </location>
</feature>
<keyword evidence="10" id="KW-1185">Reference proteome</keyword>
<feature type="transmembrane region" description="Helical" evidence="7">
    <location>
        <begin position="47"/>
        <end position="64"/>
    </location>
</feature>
<dbReference type="PANTHER" id="PTHR42718">
    <property type="entry name" value="MAJOR FACILITATOR SUPERFAMILY MULTIDRUG TRANSPORTER MFSC"/>
    <property type="match status" value="1"/>
</dbReference>
<feature type="transmembrane region" description="Helical" evidence="7">
    <location>
        <begin position="350"/>
        <end position="369"/>
    </location>
</feature>
<evidence type="ECO:0000256" key="1">
    <source>
        <dbReference type="ARBA" id="ARBA00004651"/>
    </source>
</evidence>
<sequence>MGNNQRHLLLIVTIALGVLLNPLNSSMIAVALSRIQQDFQLSFSDASWLISTYYLASAVGQPVMGKLSDIFGRKRLFLLGLTMVAVASILAPLSPGFGWLIGFRIIQSLGSSTLFPAGMGIVRQVITHKQAKALGVLSVFSSVSAAFGPSIGGFLIQFGDWPAIFFINFPFIILSFVLSIKVLPKDPPPNRKDFHLDYVGILLFTGMIMSWLLFFMSFEETVSWWKLLLSLVVSFLFYHYEVRQKDPFIDVLGLKKNINVTFVYIQFILVNILFYSLFFGVPTYLQTNLKLDAKNTGIMMLSIAGFGMIIAPIAGKWIDQSGSKPILFVGSISLIIGTLMILTIQDESSLGWIFFALSFLGVSNGFNNLGMQTALYDFVTPEETSAASGLFMTSRYIGTILSSSLLGILFGKNVTTENFHIIGVIGSIIGVCILLLTIRLPNRKRVRGKIGEH</sequence>
<evidence type="ECO:0000256" key="4">
    <source>
        <dbReference type="ARBA" id="ARBA00022692"/>
    </source>
</evidence>
<dbReference type="InterPro" id="IPR005829">
    <property type="entry name" value="Sugar_transporter_CS"/>
</dbReference>
<feature type="transmembrane region" description="Helical" evidence="7">
    <location>
        <begin position="134"/>
        <end position="156"/>
    </location>
</feature>
<feature type="transmembrane region" description="Helical" evidence="7">
    <location>
        <begin position="99"/>
        <end position="122"/>
    </location>
</feature>
<feature type="transmembrane region" description="Helical" evidence="7">
    <location>
        <begin position="297"/>
        <end position="314"/>
    </location>
</feature>
<feature type="transmembrane region" description="Helical" evidence="7">
    <location>
        <begin position="222"/>
        <end position="240"/>
    </location>
</feature>